<dbReference type="PANTHER" id="PTHR33651">
    <property type="entry name" value="PROTEIN CBG06246"/>
    <property type="match status" value="1"/>
</dbReference>
<dbReference type="EMBL" id="CAXDID020000068">
    <property type="protein sequence ID" value="CAL6013224.1"/>
    <property type="molecule type" value="Genomic_DNA"/>
</dbReference>
<keyword evidence="3" id="KW-1185">Reference proteome</keyword>
<proteinExistence type="predicted"/>
<reference evidence="2 3" key="2">
    <citation type="submission" date="2024-07" db="EMBL/GenBank/DDBJ databases">
        <authorList>
            <person name="Akdeniz Z."/>
        </authorList>
    </citation>
    <scope>NUCLEOTIDE SEQUENCE [LARGE SCALE GENOMIC DNA]</scope>
</reference>
<dbReference type="EMBL" id="CATOUU010000790">
    <property type="protein sequence ID" value="CAI9948648.1"/>
    <property type="molecule type" value="Genomic_DNA"/>
</dbReference>
<organism evidence="1">
    <name type="scientific">Hexamita inflata</name>
    <dbReference type="NCBI Taxonomy" id="28002"/>
    <lineage>
        <taxon>Eukaryota</taxon>
        <taxon>Metamonada</taxon>
        <taxon>Diplomonadida</taxon>
        <taxon>Hexamitidae</taxon>
        <taxon>Hexamitinae</taxon>
        <taxon>Hexamita</taxon>
    </lineage>
</organism>
<gene>
    <name evidence="2" type="ORF">HINF_LOCUS23682</name>
    <name evidence="1" type="ORF">HINF_LOCUS36293</name>
</gene>
<reference evidence="1" key="1">
    <citation type="submission" date="2023-06" db="EMBL/GenBank/DDBJ databases">
        <authorList>
            <person name="Kurt Z."/>
        </authorList>
    </citation>
    <scope>NUCLEOTIDE SEQUENCE</scope>
</reference>
<dbReference type="Proteomes" id="UP001642409">
    <property type="component" value="Unassembled WGS sequence"/>
</dbReference>
<dbReference type="PANTHER" id="PTHR33651:SF2">
    <property type="entry name" value="PI3K_PI4K CATALYTIC DOMAIN-CONTAINING PROTEIN"/>
    <property type="match status" value="1"/>
</dbReference>
<name>A0AA86Q2Y9_9EUKA</name>
<accession>A0AA86Q2Y9</accession>
<evidence type="ECO:0000313" key="2">
    <source>
        <dbReference type="EMBL" id="CAL6013224.1"/>
    </source>
</evidence>
<sequence length="674" mass="78198">MEDISFSNMVQDDYIIDMKLFAKIFQCVNKTHMEQFLRYFTDINRIMKKYNLNLSASISISNQTMMFANRIVPFLIDQLYNVKMQNESIQAVKNIFKVKNDVQLMKTHTQLSFYRNCAIVLQNSANLYNITILPQLCKLYFGNQLVIQPDELSNGTFKEVFNQDGTSSEHQYSISMDNNTILARSCEKKAGASFGSIVILSTSWNTETIQLFAKAYFGYPSRNTLFNNCNIIQYTQSPTYHFGPQKHVNLNEPLIYKILERLSFGPISKFIINNNIDNGFYIVTEDLSCKTQNFLSMNDFTKQLFTYQQKKAFPKVFENVNAEDLKSPLSVVVDLNIISIFIAITQIYDIKHDNFGFVLEKNQQNSIYECEIIQKLQSNQIKWKIIDFIPYKKNYPRSIELSNVKERYQLGRIFSGKYLCSIPEMILLKEENKQHYLCQALTKFNQILINMQVDTNETITLTKQEEYDGDSEAQKKAKINFKSILHEEALKIKALLLTDQDGSLKAQVLGFEICDLQYLKDRLDEITKVFCLILNENRLNLISPELLRLVQDKTASTKKKLVFIELMVMKGYYTTSPEEETVIAEIRAKLLELDVIKDNCIPTNLTSLEAQYFCDKDTQKHTVLDSADAIILMMEGYKQKSLNNYIVEAFEDLDTYCQLILMTYNTIQADLEQM</sequence>
<evidence type="ECO:0000313" key="1">
    <source>
        <dbReference type="EMBL" id="CAI9948648.1"/>
    </source>
</evidence>
<protein>
    <submittedName>
        <fullName evidence="1">Uncharacterized protein</fullName>
    </submittedName>
</protein>
<comment type="caution">
    <text evidence="1">The sequence shown here is derived from an EMBL/GenBank/DDBJ whole genome shotgun (WGS) entry which is preliminary data.</text>
</comment>
<dbReference type="AlphaFoldDB" id="A0AA86Q2Y9"/>
<evidence type="ECO:0000313" key="3">
    <source>
        <dbReference type="Proteomes" id="UP001642409"/>
    </source>
</evidence>